<dbReference type="Pfam" id="PF08544">
    <property type="entry name" value="GHMP_kinases_C"/>
    <property type="match status" value="1"/>
</dbReference>
<keyword evidence="10" id="KW-0067">ATP-binding</keyword>
<feature type="domain" description="GHMP kinase N-terminal" evidence="12">
    <location>
        <begin position="117"/>
        <end position="197"/>
    </location>
</feature>
<evidence type="ECO:0000256" key="11">
    <source>
        <dbReference type="ARBA" id="ARBA00049913"/>
    </source>
</evidence>
<dbReference type="SUPFAM" id="SSF55060">
    <property type="entry name" value="GHMP Kinase, C-terminal domain"/>
    <property type="match status" value="1"/>
</dbReference>
<comment type="catalytic activity">
    <reaction evidence="11">
        <text>L-homoserine + ATP = O-phospho-L-homoserine + ADP + H(+)</text>
        <dbReference type="Rhea" id="RHEA:13985"/>
        <dbReference type="ChEBI" id="CHEBI:15378"/>
        <dbReference type="ChEBI" id="CHEBI:30616"/>
        <dbReference type="ChEBI" id="CHEBI:57476"/>
        <dbReference type="ChEBI" id="CHEBI:57590"/>
        <dbReference type="ChEBI" id="CHEBI:456216"/>
        <dbReference type="EC" id="2.7.1.39"/>
    </reaction>
    <physiologicalReaction direction="left-to-right" evidence="11">
        <dbReference type="Rhea" id="RHEA:13986"/>
    </physiologicalReaction>
</comment>
<dbReference type="EC" id="2.7.1.39" evidence="3"/>
<dbReference type="InterPro" id="IPR006204">
    <property type="entry name" value="GHMP_kinase_N_dom"/>
</dbReference>
<keyword evidence="5" id="KW-0028">Amino-acid biosynthesis</keyword>
<dbReference type="Gene3D" id="3.30.70.890">
    <property type="entry name" value="GHMP kinase, C-terminal domain"/>
    <property type="match status" value="1"/>
</dbReference>
<evidence type="ECO:0000256" key="10">
    <source>
        <dbReference type="ARBA" id="ARBA00022840"/>
    </source>
</evidence>
<protein>
    <recommendedName>
        <fullName evidence="4">Homoserine kinase</fullName>
        <ecNumber evidence="3">2.7.1.39</ecNumber>
    </recommendedName>
</protein>
<evidence type="ECO:0000256" key="6">
    <source>
        <dbReference type="ARBA" id="ARBA00022679"/>
    </source>
</evidence>
<evidence type="ECO:0000256" key="8">
    <source>
        <dbReference type="ARBA" id="ARBA00022741"/>
    </source>
</evidence>
<evidence type="ECO:0000256" key="5">
    <source>
        <dbReference type="ARBA" id="ARBA00022605"/>
    </source>
</evidence>
<dbReference type="InterPro" id="IPR013750">
    <property type="entry name" value="GHMP_kinase_C_dom"/>
</dbReference>
<dbReference type="PRINTS" id="PR00958">
    <property type="entry name" value="HOMSERKINASE"/>
</dbReference>
<dbReference type="GO" id="GO:0009088">
    <property type="term" value="P:threonine biosynthetic process"/>
    <property type="evidence" value="ECO:0007669"/>
    <property type="project" value="UniProtKB-KW"/>
</dbReference>
<keyword evidence="9" id="KW-0418">Kinase</keyword>
<evidence type="ECO:0000256" key="9">
    <source>
        <dbReference type="ARBA" id="ARBA00022777"/>
    </source>
</evidence>
<gene>
    <name evidence="14" type="ORF">VNO77_01302</name>
</gene>
<dbReference type="InterPro" id="IPR000870">
    <property type="entry name" value="Homoserine_kinase"/>
</dbReference>
<keyword evidence="15" id="KW-1185">Reference proteome</keyword>
<sequence>MAASFLQCPFPVNLKGSNNGTAIIGGLRIRCSLSVNTKTEPEPVLRLAKAFAPATVANLGPGFDFLGCAVDGVGDTVSVRVDSEVKPGELRITDISGHAANKLSKNPLWNCAGIAAIEVMKMLGIRTLGLSLSLEKGLPLGSGLGSSAASAAAAAVAVNELFGNRLGIEELVLASLKSEEKVAGYHADNVAPSIMGGFVLIRSYEPLELIQLKLPIEKELFFVLVTPEFEAPTKKMRAALPGEIGMAQHVWNCSQAGALVAAVLHGDLVELGKALSSDKIFEPRRAPLIPGMEAVKNAAIHAGAFGCTISGSGPTAVAIIDDEQKGHVIGQHMIHAFLKDGNLKASAKLLDFKIGVFSVALYVLPCQVYLINKATFLCEGLNKREILKPSWELHLGDEENLNR</sequence>
<evidence type="ECO:0000313" key="14">
    <source>
        <dbReference type="EMBL" id="KAK7359347.1"/>
    </source>
</evidence>
<dbReference type="GO" id="GO:0004413">
    <property type="term" value="F:homoserine kinase activity"/>
    <property type="evidence" value="ECO:0007669"/>
    <property type="project" value="UniProtKB-EC"/>
</dbReference>
<dbReference type="InterPro" id="IPR014721">
    <property type="entry name" value="Ribsml_uS5_D2-typ_fold_subgr"/>
</dbReference>
<comment type="pathway">
    <text evidence="1">Amino-acid biosynthesis; L-threonine biosynthesis; L-threonine from L-aspartate: step 4/5.</text>
</comment>
<name>A0AAN9MW83_CANGL</name>
<evidence type="ECO:0000256" key="1">
    <source>
        <dbReference type="ARBA" id="ARBA00005015"/>
    </source>
</evidence>
<dbReference type="Gene3D" id="3.30.230.10">
    <property type="match status" value="1"/>
</dbReference>
<dbReference type="PROSITE" id="PS00627">
    <property type="entry name" value="GHMP_KINASES_ATP"/>
    <property type="match status" value="1"/>
</dbReference>
<dbReference type="AlphaFoldDB" id="A0AAN9MW83"/>
<evidence type="ECO:0000259" key="12">
    <source>
        <dbReference type="Pfam" id="PF00288"/>
    </source>
</evidence>
<comment type="caution">
    <text evidence="14">The sequence shown here is derived from an EMBL/GenBank/DDBJ whole genome shotgun (WGS) entry which is preliminary data.</text>
</comment>
<keyword evidence="8" id="KW-0547">Nucleotide-binding</keyword>
<evidence type="ECO:0000256" key="4">
    <source>
        <dbReference type="ARBA" id="ARBA00017858"/>
    </source>
</evidence>
<organism evidence="14 15">
    <name type="scientific">Canavalia gladiata</name>
    <name type="common">Sword bean</name>
    <name type="synonym">Dolichos gladiatus</name>
    <dbReference type="NCBI Taxonomy" id="3824"/>
    <lineage>
        <taxon>Eukaryota</taxon>
        <taxon>Viridiplantae</taxon>
        <taxon>Streptophyta</taxon>
        <taxon>Embryophyta</taxon>
        <taxon>Tracheophyta</taxon>
        <taxon>Spermatophyta</taxon>
        <taxon>Magnoliopsida</taxon>
        <taxon>eudicotyledons</taxon>
        <taxon>Gunneridae</taxon>
        <taxon>Pentapetalae</taxon>
        <taxon>rosids</taxon>
        <taxon>fabids</taxon>
        <taxon>Fabales</taxon>
        <taxon>Fabaceae</taxon>
        <taxon>Papilionoideae</taxon>
        <taxon>50 kb inversion clade</taxon>
        <taxon>NPAAA clade</taxon>
        <taxon>indigoferoid/millettioid clade</taxon>
        <taxon>Phaseoleae</taxon>
        <taxon>Canavalia</taxon>
    </lineage>
</organism>
<keyword evidence="6" id="KW-0808">Transferase</keyword>
<evidence type="ECO:0000313" key="15">
    <source>
        <dbReference type="Proteomes" id="UP001367508"/>
    </source>
</evidence>
<dbReference type="Proteomes" id="UP001367508">
    <property type="component" value="Unassembled WGS sequence"/>
</dbReference>
<dbReference type="HAMAP" id="MF_00384">
    <property type="entry name" value="Homoser_kinase"/>
    <property type="match status" value="1"/>
</dbReference>
<evidence type="ECO:0000256" key="3">
    <source>
        <dbReference type="ARBA" id="ARBA00012078"/>
    </source>
</evidence>
<dbReference type="GO" id="GO:0005524">
    <property type="term" value="F:ATP binding"/>
    <property type="evidence" value="ECO:0007669"/>
    <property type="project" value="UniProtKB-KW"/>
</dbReference>
<proteinExistence type="inferred from homology"/>
<dbReference type="NCBIfam" id="TIGR00191">
    <property type="entry name" value="thrB"/>
    <property type="match status" value="1"/>
</dbReference>
<accession>A0AAN9MW83</accession>
<dbReference type="SUPFAM" id="SSF54211">
    <property type="entry name" value="Ribosomal protein S5 domain 2-like"/>
    <property type="match status" value="1"/>
</dbReference>
<reference evidence="14 15" key="1">
    <citation type="submission" date="2024-01" db="EMBL/GenBank/DDBJ databases">
        <title>The genomes of 5 underutilized Papilionoideae crops provide insights into root nodulation and disease resistanc.</title>
        <authorList>
            <person name="Jiang F."/>
        </authorList>
    </citation>
    <scope>NUCLEOTIDE SEQUENCE [LARGE SCALE GENOMIC DNA]</scope>
    <source>
        <strain evidence="14">LVBAO_FW01</strain>
        <tissue evidence="14">Leaves</tissue>
    </source>
</reference>
<dbReference type="NCBIfam" id="NF002288">
    <property type="entry name" value="PRK01212.1-4"/>
    <property type="match status" value="1"/>
</dbReference>
<evidence type="ECO:0000256" key="7">
    <source>
        <dbReference type="ARBA" id="ARBA00022697"/>
    </source>
</evidence>
<dbReference type="EMBL" id="JAYMYQ010000001">
    <property type="protein sequence ID" value="KAK7359347.1"/>
    <property type="molecule type" value="Genomic_DNA"/>
</dbReference>
<dbReference type="PANTHER" id="PTHR20861:SF1">
    <property type="entry name" value="HOMOSERINE KINASE"/>
    <property type="match status" value="1"/>
</dbReference>
<evidence type="ECO:0000259" key="13">
    <source>
        <dbReference type="Pfam" id="PF08544"/>
    </source>
</evidence>
<keyword evidence="7" id="KW-0791">Threonine biosynthesis</keyword>
<comment type="similarity">
    <text evidence="2">Belongs to the GHMP kinase family. Homoserine kinase subfamily.</text>
</comment>
<dbReference type="PANTHER" id="PTHR20861">
    <property type="entry name" value="HOMOSERINE/4-DIPHOSPHOCYTIDYL-2-C-METHYL-D-ERYTHRITOL KINASE"/>
    <property type="match status" value="1"/>
</dbReference>
<feature type="domain" description="GHMP kinase C-terminal" evidence="13">
    <location>
        <begin position="260"/>
        <end position="326"/>
    </location>
</feature>
<dbReference type="InterPro" id="IPR036554">
    <property type="entry name" value="GHMP_kinase_C_sf"/>
</dbReference>
<dbReference type="InterPro" id="IPR020568">
    <property type="entry name" value="Ribosomal_Su5_D2-typ_SF"/>
</dbReference>
<dbReference type="Pfam" id="PF00288">
    <property type="entry name" value="GHMP_kinases_N"/>
    <property type="match status" value="1"/>
</dbReference>
<evidence type="ECO:0000256" key="2">
    <source>
        <dbReference type="ARBA" id="ARBA00007370"/>
    </source>
</evidence>
<dbReference type="InterPro" id="IPR006203">
    <property type="entry name" value="GHMP_knse_ATP-bd_CS"/>
</dbReference>